<dbReference type="InterPro" id="IPR003594">
    <property type="entry name" value="HATPase_dom"/>
</dbReference>
<feature type="domain" description="PAS" evidence="13">
    <location>
        <begin position="6"/>
        <end position="59"/>
    </location>
</feature>
<dbReference type="SUPFAM" id="SSF52172">
    <property type="entry name" value="CheY-like"/>
    <property type="match status" value="1"/>
</dbReference>
<evidence type="ECO:0000256" key="5">
    <source>
        <dbReference type="ARBA" id="ARBA00022679"/>
    </source>
</evidence>
<dbReference type="SUPFAM" id="SSF55874">
    <property type="entry name" value="ATPase domain of HSP90 chaperone/DNA topoisomerase II/histidine kinase"/>
    <property type="match status" value="1"/>
</dbReference>
<dbReference type="PANTHER" id="PTHR43065:SF46">
    <property type="entry name" value="C4-DICARBOXYLATE TRANSPORT SENSOR PROTEIN DCTB"/>
    <property type="match status" value="1"/>
</dbReference>
<dbReference type="Gene3D" id="1.10.287.130">
    <property type="match status" value="1"/>
</dbReference>
<keyword evidence="7" id="KW-0418">Kinase</keyword>
<dbReference type="SMART" id="SM00091">
    <property type="entry name" value="PAS"/>
    <property type="match status" value="1"/>
</dbReference>
<dbReference type="SMART" id="SM00448">
    <property type="entry name" value="REC"/>
    <property type="match status" value="1"/>
</dbReference>
<dbReference type="Gene3D" id="3.30.450.20">
    <property type="entry name" value="PAS domain"/>
    <property type="match status" value="1"/>
</dbReference>
<dbReference type="CDD" id="cd00156">
    <property type="entry name" value="REC"/>
    <property type="match status" value="1"/>
</dbReference>
<keyword evidence="4 10" id="KW-0597">Phosphoprotein</keyword>
<dbReference type="Gene3D" id="3.30.565.10">
    <property type="entry name" value="Histidine kinase-like ATPase, C-terminal domain"/>
    <property type="match status" value="1"/>
</dbReference>
<dbReference type="PRINTS" id="PR00344">
    <property type="entry name" value="BCTRLSENSOR"/>
</dbReference>
<comment type="subcellular location">
    <subcellularLocation>
        <location evidence="2">Cell membrane</location>
    </subcellularLocation>
</comment>
<evidence type="ECO:0000256" key="2">
    <source>
        <dbReference type="ARBA" id="ARBA00004236"/>
    </source>
</evidence>
<dbReference type="PROSITE" id="PS50113">
    <property type="entry name" value="PAC"/>
    <property type="match status" value="1"/>
</dbReference>
<dbReference type="SMART" id="SM00388">
    <property type="entry name" value="HisKA"/>
    <property type="match status" value="1"/>
</dbReference>
<dbReference type="Proteomes" id="UP001500967">
    <property type="component" value="Unassembled WGS sequence"/>
</dbReference>
<sequence>MSVAAPAERFRWLLDATAMAIVGVDDTGHIIMTNRQADRLFGYPPDALVGHPIEVLVPEAVERAHIAYRNQYLLDPRTRPMGHGLKLSARRQDGTEFPAEISLAALETDDGILVAATVHDITERVAAERDRERMQAELDRSRRLESIGQLAAGIAHDFNNTLGIMFGQVEVLLDDMDELPSLDTPDARAELRAGLSRIQEAGKRAAQLTQGLLAFGQRQVLHAEPVELDQIATEAARMLSHSLGGRVTLTTELNTTGRRVLADRGKLEQVLFNLVINARDAMPQGGRITVSTESVPLTDEDAHTVGLPPGPYLSLRVRDTGTGIPVEIAERVFEPFFTTKSEGQGTGLGLATVHGTVQQAGGTVLLDSRVGEGTVFTILLPALKPRPAPPPPTPNAPEDLSARRAAYRILVLDDEVELRDLAAQLLRRSGYQALIATSGEDAVEQARTTDVDVLLTDVSMPGMSGPQTADAVRAVRPSVQVVYMSGYARALATGEDVVFIEKPITKASLLKLIDGVVGIRPA</sequence>
<dbReference type="EMBL" id="BAAAGX010000014">
    <property type="protein sequence ID" value="GAA0246763.1"/>
    <property type="molecule type" value="Genomic_DNA"/>
</dbReference>
<dbReference type="Pfam" id="PF02518">
    <property type="entry name" value="HATPase_c"/>
    <property type="match status" value="1"/>
</dbReference>
<evidence type="ECO:0000256" key="8">
    <source>
        <dbReference type="ARBA" id="ARBA00022840"/>
    </source>
</evidence>
<comment type="catalytic activity">
    <reaction evidence="1">
        <text>ATP + protein L-histidine = ADP + protein N-phospho-L-histidine.</text>
        <dbReference type="EC" id="2.7.13.3"/>
    </reaction>
</comment>
<evidence type="ECO:0000259" key="14">
    <source>
        <dbReference type="PROSITE" id="PS50113"/>
    </source>
</evidence>
<keyword evidence="5" id="KW-0808">Transferase</keyword>
<name>A0ABN0UDD8_9ACTN</name>
<evidence type="ECO:0000256" key="3">
    <source>
        <dbReference type="ARBA" id="ARBA00012438"/>
    </source>
</evidence>
<dbReference type="NCBIfam" id="TIGR00229">
    <property type="entry name" value="sensory_box"/>
    <property type="match status" value="1"/>
</dbReference>
<keyword evidence="16" id="KW-1185">Reference proteome</keyword>
<dbReference type="PANTHER" id="PTHR43065">
    <property type="entry name" value="SENSOR HISTIDINE KINASE"/>
    <property type="match status" value="1"/>
</dbReference>
<evidence type="ECO:0000256" key="7">
    <source>
        <dbReference type="ARBA" id="ARBA00022777"/>
    </source>
</evidence>
<evidence type="ECO:0000313" key="16">
    <source>
        <dbReference type="Proteomes" id="UP001500967"/>
    </source>
</evidence>
<dbReference type="InterPro" id="IPR000014">
    <property type="entry name" value="PAS"/>
</dbReference>
<dbReference type="SUPFAM" id="SSF47384">
    <property type="entry name" value="Homodimeric domain of signal transducing histidine kinase"/>
    <property type="match status" value="1"/>
</dbReference>
<protein>
    <recommendedName>
        <fullName evidence="3">histidine kinase</fullName>
        <ecNumber evidence="3">2.7.13.3</ecNumber>
    </recommendedName>
</protein>
<evidence type="ECO:0000256" key="1">
    <source>
        <dbReference type="ARBA" id="ARBA00000085"/>
    </source>
</evidence>
<feature type="modified residue" description="4-aspartylphosphate" evidence="10">
    <location>
        <position position="457"/>
    </location>
</feature>
<evidence type="ECO:0000259" key="13">
    <source>
        <dbReference type="PROSITE" id="PS50112"/>
    </source>
</evidence>
<dbReference type="SMART" id="SM00387">
    <property type="entry name" value="HATPase_c"/>
    <property type="match status" value="1"/>
</dbReference>
<dbReference type="Pfam" id="PF00072">
    <property type="entry name" value="Response_reg"/>
    <property type="match status" value="1"/>
</dbReference>
<dbReference type="Gene3D" id="3.40.50.2300">
    <property type="match status" value="1"/>
</dbReference>
<evidence type="ECO:0000256" key="10">
    <source>
        <dbReference type="PROSITE-ProRule" id="PRU00169"/>
    </source>
</evidence>
<dbReference type="InterPro" id="IPR011006">
    <property type="entry name" value="CheY-like_superfamily"/>
</dbReference>
<reference evidence="15 16" key="1">
    <citation type="journal article" date="2019" name="Int. J. Syst. Evol. Microbiol.">
        <title>The Global Catalogue of Microorganisms (GCM) 10K type strain sequencing project: providing services to taxonomists for standard genome sequencing and annotation.</title>
        <authorList>
            <consortium name="The Broad Institute Genomics Platform"/>
            <consortium name="The Broad Institute Genome Sequencing Center for Infectious Disease"/>
            <person name="Wu L."/>
            <person name="Ma J."/>
        </authorList>
    </citation>
    <scope>NUCLEOTIDE SEQUENCE [LARGE SCALE GENOMIC DNA]</scope>
    <source>
        <strain evidence="15 16">JCM 10425</strain>
    </source>
</reference>
<proteinExistence type="predicted"/>
<dbReference type="CDD" id="cd00130">
    <property type="entry name" value="PAS"/>
    <property type="match status" value="1"/>
</dbReference>
<evidence type="ECO:0000259" key="11">
    <source>
        <dbReference type="PROSITE" id="PS50109"/>
    </source>
</evidence>
<evidence type="ECO:0000259" key="12">
    <source>
        <dbReference type="PROSITE" id="PS50110"/>
    </source>
</evidence>
<comment type="caution">
    <text evidence="15">The sequence shown here is derived from an EMBL/GenBank/DDBJ whole genome shotgun (WGS) entry which is preliminary data.</text>
</comment>
<keyword evidence="6" id="KW-0547">Nucleotide-binding</keyword>
<dbReference type="InterPro" id="IPR035965">
    <property type="entry name" value="PAS-like_dom_sf"/>
</dbReference>
<evidence type="ECO:0000313" key="15">
    <source>
        <dbReference type="EMBL" id="GAA0246763.1"/>
    </source>
</evidence>
<dbReference type="InterPro" id="IPR036097">
    <property type="entry name" value="HisK_dim/P_sf"/>
</dbReference>
<feature type="domain" description="Response regulatory" evidence="12">
    <location>
        <begin position="408"/>
        <end position="517"/>
    </location>
</feature>
<dbReference type="RefSeq" id="WP_344649902.1">
    <property type="nucleotide sequence ID" value="NZ_BAAAGX010000014.1"/>
</dbReference>
<dbReference type="EC" id="2.7.13.3" evidence="3"/>
<dbReference type="InterPro" id="IPR000700">
    <property type="entry name" value="PAS-assoc_C"/>
</dbReference>
<gene>
    <name evidence="15" type="ORF">GCM10009539_35130</name>
</gene>
<organism evidence="15 16">
    <name type="scientific">Cryptosporangium japonicum</name>
    <dbReference type="NCBI Taxonomy" id="80872"/>
    <lineage>
        <taxon>Bacteria</taxon>
        <taxon>Bacillati</taxon>
        <taxon>Actinomycetota</taxon>
        <taxon>Actinomycetes</taxon>
        <taxon>Cryptosporangiales</taxon>
        <taxon>Cryptosporangiaceae</taxon>
        <taxon>Cryptosporangium</taxon>
    </lineage>
</organism>
<dbReference type="InterPro" id="IPR004358">
    <property type="entry name" value="Sig_transdc_His_kin-like_C"/>
</dbReference>
<dbReference type="InterPro" id="IPR005467">
    <property type="entry name" value="His_kinase_dom"/>
</dbReference>
<accession>A0ABN0UDD8</accession>
<dbReference type="Pfam" id="PF13426">
    <property type="entry name" value="PAS_9"/>
    <property type="match status" value="1"/>
</dbReference>
<evidence type="ECO:0000256" key="4">
    <source>
        <dbReference type="ARBA" id="ARBA00022553"/>
    </source>
</evidence>
<dbReference type="PROSITE" id="PS50112">
    <property type="entry name" value="PAS"/>
    <property type="match status" value="1"/>
</dbReference>
<evidence type="ECO:0000256" key="9">
    <source>
        <dbReference type="ARBA" id="ARBA00023012"/>
    </source>
</evidence>
<dbReference type="PROSITE" id="PS50110">
    <property type="entry name" value="RESPONSE_REGULATORY"/>
    <property type="match status" value="1"/>
</dbReference>
<feature type="domain" description="Histidine kinase" evidence="11">
    <location>
        <begin position="153"/>
        <end position="384"/>
    </location>
</feature>
<keyword evidence="9" id="KW-0902">Two-component regulatory system</keyword>
<dbReference type="InterPro" id="IPR036890">
    <property type="entry name" value="HATPase_C_sf"/>
</dbReference>
<evidence type="ECO:0000256" key="6">
    <source>
        <dbReference type="ARBA" id="ARBA00022741"/>
    </source>
</evidence>
<dbReference type="InterPro" id="IPR001789">
    <property type="entry name" value="Sig_transdc_resp-reg_receiver"/>
</dbReference>
<dbReference type="InterPro" id="IPR003661">
    <property type="entry name" value="HisK_dim/P_dom"/>
</dbReference>
<dbReference type="SUPFAM" id="SSF55785">
    <property type="entry name" value="PYP-like sensor domain (PAS domain)"/>
    <property type="match status" value="1"/>
</dbReference>
<keyword evidence="8" id="KW-0067">ATP-binding</keyword>
<feature type="domain" description="PAC" evidence="14">
    <location>
        <begin position="83"/>
        <end position="133"/>
    </location>
</feature>
<dbReference type="PROSITE" id="PS50109">
    <property type="entry name" value="HIS_KIN"/>
    <property type="match status" value="1"/>
</dbReference>